<dbReference type="EMBL" id="JACAZI010000036">
    <property type="protein sequence ID" value="KAF7328417.1"/>
    <property type="molecule type" value="Genomic_DNA"/>
</dbReference>
<proteinExistence type="predicted"/>
<keyword evidence="2" id="KW-0812">Transmembrane</keyword>
<dbReference type="AlphaFoldDB" id="A0A8H6U405"/>
<dbReference type="OrthoDB" id="2644397at2759"/>
<gene>
    <name evidence="3" type="ORF">MVEN_02557600</name>
</gene>
<evidence type="ECO:0000313" key="3">
    <source>
        <dbReference type="EMBL" id="KAF7328417.1"/>
    </source>
</evidence>
<name>A0A8H6U405_9AGAR</name>
<feature type="transmembrane region" description="Helical" evidence="2">
    <location>
        <begin position="88"/>
        <end position="115"/>
    </location>
</feature>
<evidence type="ECO:0000313" key="4">
    <source>
        <dbReference type="Proteomes" id="UP000620124"/>
    </source>
</evidence>
<feature type="region of interest" description="Disordered" evidence="1">
    <location>
        <begin position="1"/>
        <end position="23"/>
    </location>
</feature>
<keyword evidence="2" id="KW-0472">Membrane</keyword>
<feature type="transmembrane region" description="Helical" evidence="2">
    <location>
        <begin position="54"/>
        <end position="76"/>
    </location>
</feature>
<evidence type="ECO:0000256" key="1">
    <source>
        <dbReference type="SAM" id="MobiDB-lite"/>
    </source>
</evidence>
<comment type="caution">
    <text evidence="3">The sequence shown here is derived from an EMBL/GenBank/DDBJ whole genome shotgun (WGS) entry which is preliminary data.</text>
</comment>
<sequence length="650" mass="70523">MTLQPTSSLSRHSEHVRSNSTSTLLQNDKGIQSAELLAGPTLKRDSPSDDRLRFLGFALHLVLVLVHLALLVTWHVHAEHNIIFAVRLQGIVSFSVTVLATAVGTLYLSLLVYITQKFALQRILRFGRTLTAAHDNATAWSGLGSGLETLFDQIAVPSSAISILLIVGYLLNISVLHVTIPALFSVQTFNISSPTPVNTQGLPQSTSKLDGDGCVAFTGVLQFLPFTNQAPTLGLVNGSLYEVLNVNDGQGSVSVPGVGFNITCGSLAATNTRVMNVTSNSSEPGLRFDTLNWEINLNIPPSTSWSFQLLDTAPNITRFVYDVSSLSGEDYIVLYSTTPVVDSNGAVGTGTTLNPPMANVSELYFLQCFKTRVPQTSQVDCRSRESVSLAPDIRKEWAVWRQENSSSVAQNSTESDPDMTKGNCWSTLLDMYSSETSPISSNIPYSLDLLRDIADPAFLSLADVYLMDQLGLYLTFEATPQEKSTPIALYDIENALSSLVASIFWTVGHIHSGRFEQIFDHSVVQLPEVLFHDSDATDQLTVLTTGSVIVDVPIPASRLDLSILAIAFGFAASICLFLLALPHLHPGSTVGMETLVDGTGILHIIWLLRKHPEVEELFPDIGEPTKQNLRAAGMVGMGVGMRDSEENTTK</sequence>
<keyword evidence="4" id="KW-1185">Reference proteome</keyword>
<protein>
    <submittedName>
        <fullName evidence="3">Uncharacterized protein</fullName>
    </submittedName>
</protein>
<accession>A0A8H6U405</accession>
<feature type="transmembrane region" description="Helical" evidence="2">
    <location>
        <begin position="163"/>
        <end position="184"/>
    </location>
</feature>
<reference evidence="3" key="1">
    <citation type="submission" date="2020-05" db="EMBL/GenBank/DDBJ databases">
        <title>Mycena genomes resolve the evolution of fungal bioluminescence.</title>
        <authorList>
            <person name="Tsai I.J."/>
        </authorList>
    </citation>
    <scope>NUCLEOTIDE SEQUENCE</scope>
    <source>
        <strain evidence="3">CCC161011</strain>
    </source>
</reference>
<evidence type="ECO:0000256" key="2">
    <source>
        <dbReference type="SAM" id="Phobius"/>
    </source>
</evidence>
<organism evidence="3 4">
    <name type="scientific">Mycena venus</name>
    <dbReference type="NCBI Taxonomy" id="2733690"/>
    <lineage>
        <taxon>Eukaryota</taxon>
        <taxon>Fungi</taxon>
        <taxon>Dikarya</taxon>
        <taxon>Basidiomycota</taxon>
        <taxon>Agaricomycotina</taxon>
        <taxon>Agaricomycetes</taxon>
        <taxon>Agaricomycetidae</taxon>
        <taxon>Agaricales</taxon>
        <taxon>Marasmiineae</taxon>
        <taxon>Mycenaceae</taxon>
        <taxon>Mycena</taxon>
    </lineage>
</organism>
<keyword evidence="2" id="KW-1133">Transmembrane helix</keyword>
<feature type="compositionally biased region" description="Polar residues" evidence="1">
    <location>
        <begin position="1"/>
        <end position="10"/>
    </location>
</feature>
<feature type="transmembrane region" description="Helical" evidence="2">
    <location>
        <begin position="561"/>
        <end position="581"/>
    </location>
</feature>
<dbReference type="Proteomes" id="UP000620124">
    <property type="component" value="Unassembled WGS sequence"/>
</dbReference>